<dbReference type="NCBIfam" id="NF000908">
    <property type="entry name" value="PRK00089.1"/>
    <property type="match status" value="1"/>
</dbReference>
<dbReference type="InterPro" id="IPR004044">
    <property type="entry name" value="KH_dom_type_2"/>
</dbReference>
<dbReference type="InterPro" id="IPR030388">
    <property type="entry name" value="G_ERA_dom"/>
</dbReference>
<dbReference type="GO" id="GO:0000028">
    <property type="term" value="P:ribosomal small subunit assembly"/>
    <property type="evidence" value="ECO:0007669"/>
    <property type="project" value="TreeGrafter"/>
</dbReference>
<dbReference type="NCBIfam" id="TIGR00436">
    <property type="entry name" value="era"/>
    <property type="match status" value="1"/>
</dbReference>
<dbReference type="InterPro" id="IPR006073">
    <property type="entry name" value="GTP-bd"/>
</dbReference>
<evidence type="ECO:0000256" key="5">
    <source>
        <dbReference type="ARBA" id="ARBA00022884"/>
    </source>
</evidence>
<dbReference type="EMBL" id="JAGKSQ010000003">
    <property type="protein sequence ID" value="MBP3951291.1"/>
    <property type="molecule type" value="Genomic_DNA"/>
</dbReference>
<dbReference type="Pfam" id="PF07650">
    <property type="entry name" value="KH_2"/>
    <property type="match status" value="1"/>
</dbReference>
<comment type="caution">
    <text evidence="13">The sequence shown here is derived from an EMBL/GenBank/DDBJ whole genome shotgun (WGS) entry which is preliminary data.</text>
</comment>
<evidence type="ECO:0000256" key="2">
    <source>
        <dbReference type="ARBA" id="ARBA00020484"/>
    </source>
</evidence>
<feature type="region of interest" description="G5" evidence="9">
    <location>
        <begin position="154"/>
        <end position="156"/>
    </location>
</feature>
<dbReference type="Gene3D" id="3.30.300.20">
    <property type="match status" value="1"/>
</dbReference>
<dbReference type="GO" id="GO:0003924">
    <property type="term" value="F:GTPase activity"/>
    <property type="evidence" value="ECO:0007669"/>
    <property type="project" value="UniProtKB-UniRule"/>
</dbReference>
<dbReference type="Pfam" id="PF01926">
    <property type="entry name" value="MMR_HSR1"/>
    <property type="match status" value="1"/>
</dbReference>
<dbReference type="PRINTS" id="PR00326">
    <property type="entry name" value="GTP1OBG"/>
</dbReference>
<evidence type="ECO:0000256" key="6">
    <source>
        <dbReference type="ARBA" id="ARBA00023134"/>
    </source>
</evidence>
<evidence type="ECO:0000256" key="8">
    <source>
        <dbReference type="HAMAP-Rule" id="MF_00367"/>
    </source>
</evidence>
<keyword evidence="4 8" id="KW-0547">Nucleotide-binding</keyword>
<keyword evidence="14" id="KW-1185">Reference proteome</keyword>
<comment type="subcellular location">
    <subcellularLocation>
        <location evidence="8">Cytoplasm</location>
    </subcellularLocation>
    <subcellularLocation>
        <location evidence="8">Cell membrane</location>
        <topology evidence="8">Peripheral membrane protein</topology>
    </subcellularLocation>
</comment>
<dbReference type="GO" id="GO:0070181">
    <property type="term" value="F:small ribosomal subunit rRNA binding"/>
    <property type="evidence" value="ECO:0007669"/>
    <property type="project" value="UniProtKB-UniRule"/>
</dbReference>
<comment type="similarity">
    <text evidence="1 8 9 10">Belongs to the TRAFAC class TrmE-Era-EngA-EngB-Septin-like GTPase superfamily. Era GTPase family.</text>
</comment>
<comment type="function">
    <text evidence="8">An essential GTPase that binds both GDP and GTP, with rapid nucleotide exchange. Plays a role in 16S rRNA processing and 30S ribosomal subunit biogenesis and possibly also in cell cycle regulation and energy metabolism.</text>
</comment>
<evidence type="ECO:0000256" key="4">
    <source>
        <dbReference type="ARBA" id="ARBA00022741"/>
    </source>
</evidence>
<feature type="binding site" evidence="8">
    <location>
        <begin position="16"/>
        <end position="23"/>
    </location>
    <ligand>
        <name>GTP</name>
        <dbReference type="ChEBI" id="CHEBI:37565"/>
    </ligand>
</feature>
<evidence type="ECO:0000259" key="12">
    <source>
        <dbReference type="PROSITE" id="PS51713"/>
    </source>
</evidence>
<dbReference type="GO" id="GO:0005886">
    <property type="term" value="C:plasma membrane"/>
    <property type="evidence" value="ECO:0007669"/>
    <property type="project" value="UniProtKB-SubCell"/>
</dbReference>
<feature type="binding site" evidence="8">
    <location>
        <begin position="63"/>
        <end position="67"/>
    </location>
    <ligand>
        <name>GTP</name>
        <dbReference type="ChEBI" id="CHEBI:37565"/>
    </ligand>
</feature>
<evidence type="ECO:0000256" key="1">
    <source>
        <dbReference type="ARBA" id="ARBA00007921"/>
    </source>
</evidence>
<dbReference type="GO" id="GO:0043024">
    <property type="term" value="F:ribosomal small subunit binding"/>
    <property type="evidence" value="ECO:0007669"/>
    <property type="project" value="TreeGrafter"/>
</dbReference>
<evidence type="ECO:0000313" key="13">
    <source>
        <dbReference type="EMBL" id="MBP3951291.1"/>
    </source>
</evidence>
<keyword evidence="7 8" id="KW-0472">Membrane</keyword>
<protein>
    <recommendedName>
        <fullName evidence="2 8">GTPase Era</fullName>
    </recommendedName>
</protein>
<dbReference type="HAMAP" id="MF_00367">
    <property type="entry name" value="GTPase_Era"/>
    <property type="match status" value="1"/>
</dbReference>
<evidence type="ECO:0000256" key="10">
    <source>
        <dbReference type="RuleBase" id="RU003761"/>
    </source>
</evidence>
<keyword evidence="3 8" id="KW-0690">Ribosome biogenesis</keyword>
<dbReference type="InterPro" id="IPR015946">
    <property type="entry name" value="KH_dom-like_a/b"/>
</dbReference>
<evidence type="ECO:0000256" key="7">
    <source>
        <dbReference type="ARBA" id="ARBA00023136"/>
    </source>
</evidence>
<organism evidence="13 14">
    <name type="scientific">Halalkalibacter suaedae</name>
    <dbReference type="NCBI Taxonomy" id="2822140"/>
    <lineage>
        <taxon>Bacteria</taxon>
        <taxon>Bacillati</taxon>
        <taxon>Bacillota</taxon>
        <taxon>Bacilli</taxon>
        <taxon>Bacillales</taxon>
        <taxon>Bacillaceae</taxon>
        <taxon>Halalkalibacter</taxon>
    </lineage>
</organism>
<dbReference type="GO" id="GO:0005829">
    <property type="term" value="C:cytosol"/>
    <property type="evidence" value="ECO:0007669"/>
    <property type="project" value="TreeGrafter"/>
</dbReference>
<feature type="domain" description="Era-type G" evidence="12">
    <location>
        <begin position="8"/>
        <end position="175"/>
    </location>
</feature>
<reference evidence="13" key="1">
    <citation type="submission" date="2021-03" db="EMBL/GenBank/DDBJ databases">
        <title>Bacillus suaedae sp. nov., isolated from Suaeda aralocaspica.</title>
        <authorList>
            <person name="Lei R.F.R."/>
        </authorList>
    </citation>
    <scope>NUCLEOTIDE SEQUENCE</scope>
    <source>
        <strain evidence="13">YZJH907-2</strain>
    </source>
</reference>
<dbReference type="CDD" id="cd22534">
    <property type="entry name" value="KH-II_Era"/>
    <property type="match status" value="1"/>
</dbReference>
<name>A0A940WZ74_9BACI</name>
<accession>A0A940WZ74</accession>
<keyword evidence="5 8" id="KW-0694">RNA-binding</keyword>
<dbReference type="AlphaFoldDB" id="A0A940WZ74"/>
<feature type="binding site" evidence="8">
    <location>
        <begin position="125"/>
        <end position="128"/>
    </location>
    <ligand>
        <name>GTP</name>
        <dbReference type="ChEBI" id="CHEBI:37565"/>
    </ligand>
</feature>
<dbReference type="InterPro" id="IPR005225">
    <property type="entry name" value="Small_GTP-bd"/>
</dbReference>
<feature type="region of interest" description="G2" evidence="9">
    <location>
        <begin position="42"/>
        <end position="46"/>
    </location>
</feature>
<feature type="region of interest" description="G4" evidence="9">
    <location>
        <begin position="125"/>
        <end position="128"/>
    </location>
</feature>
<dbReference type="Proteomes" id="UP000678228">
    <property type="component" value="Unassembled WGS sequence"/>
</dbReference>
<evidence type="ECO:0000256" key="3">
    <source>
        <dbReference type="ARBA" id="ARBA00022517"/>
    </source>
</evidence>
<dbReference type="SUPFAM" id="SSF52540">
    <property type="entry name" value="P-loop containing nucleoside triphosphate hydrolases"/>
    <property type="match status" value="1"/>
</dbReference>
<dbReference type="PROSITE" id="PS50823">
    <property type="entry name" value="KH_TYPE_2"/>
    <property type="match status" value="1"/>
</dbReference>
<dbReference type="PANTHER" id="PTHR42698">
    <property type="entry name" value="GTPASE ERA"/>
    <property type="match status" value="1"/>
</dbReference>
<dbReference type="InterPro" id="IPR027417">
    <property type="entry name" value="P-loop_NTPase"/>
</dbReference>
<dbReference type="Gene3D" id="3.40.50.300">
    <property type="entry name" value="P-loop containing nucleotide triphosphate hydrolases"/>
    <property type="match status" value="1"/>
</dbReference>
<dbReference type="CDD" id="cd04163">
    <property type="entry name" value="Era"/>
    <property type="match status" value="1"/>
</dbReference>
<dbReference type="FunFam" id="3.30.300.20:FF:000003">
    <property type="entry name" value="GTPase Era"/>
    <property type="match status" value="1"/>
</dbReference>
<sequence>MENKNEFKSGFVSIIGRPNVGKSTLINHVIGQKIAIMSDKPQTTRNKIQGVYSSNESQIIFIDTPGIHKPKHKLGDFMMKVAQNTLREVDLVLYVVDGTEAFGAGEEFIIERLQAASPKTFLVINKIDKMDPEAVFSVIETYRKKFDFEEVVPISALEGNNVTTLMEQITKYLEPGPQYYPSDQVTDHPERFVVGELIREKVLHLTREEIPHSVAVNIEQMKRRGNSETVYIGATIIVERTSQKGIIIGKQGTMLKEVGKRARADIETLLGSKVFLELWVKVQKDWRNKAAHLREYGFREDEY</sequence>
<gene>
    <name evidence="8 13" type="primary">era</name>
    <name evidence="13" type="ORF">J7W16_09110</name>
</gene>
<feature type="domain" description="KH type-2" evidence="11">
    <location>
        <begin position="206"/>
        <end position="284"/>
    </location>
</feature>
<dbReference type="GO" id="GO:0005525">
    <property type="term" value="F:GTP binding"/>
    <property type="evidence" value="ECO:0007669"/>
    <property type="project" value="UniProtKB-UniRule"/>
</dbReference>
<dbReference type="SUPFAM" id="SSF54814">
    <property type="entry name" value="Prokaryotic type KH domain (KH-domain type II)"/>
    <property type="match status" value="1"/>
</dbReference>
<keyword evidence="8" id="KW-0699">rRNA-binding</keyword>
<dbReference type="FunFam" id="3.40.50.300:FF:000094">
    <property type="entry name" value="GTPase Era"/>
    <property type="match status" value="1"/>
</dbReference>
<keyword evidence="6 8" id="KW-0342">GTP-binding</keyword>
<dbReference type="InterPro" id="IPR005662">
    <property type="entry name" value="GTPase_Era-like"/>
</dbReference>
<evidence type="ECO:0000313" key="14">
    <source>
        <dbReference type="Proteomes" id="UP000678228"/>
    </source>
</evidence>
<evidence type="ECO:0000256" key="9">
    <source>
        <dbReference type="PROSITE-ProRule" id="PRU01050"/>
    </source>
</evidence>
<dbReference type="PROSITE" id="PS51713">
    <property type="entry name" value="G_ERA"/>
    <property type="match status" value="1"/>
</dbReference>
<comment type="subunit">
    <text evidence="8">Monomer.</text>
</comment>
<dbReference type="NCBIfam" id="TIGR00231">
    <property type="entry name" value="small_GTP"/>
    <property type="match status" value="1"/>
</dbReference>
<keyword evidence="8" id="KW-0963">Cytoplasm</keyword>
<evidence type="ECO:0000259" key="11">
    <source>
        <dbReference type="PROSITE" id="PS50823"/>
    </source>
</evidence>
<feature type="region of interest" description="G1" evidence="9">
    <location>
        <begin position="16"/>
        <end position="23"/>
    </location>
</feature>
<proteinExistence type="inferred from homology"/>
<dbReference type="RefSeq" id="WP_210596980.1">
    <property type="nucleotide sequence ID" value="NZ_JAGKSQ010000003.1"/>
</dbReference>
<dbReference type="PANTHER" id="PTHR42698:SF1">
    <property type="entry name" value="GTPASE ERA, MITOCHONDRIAL"/>
    <property type="match status" value="1"/>
</dbReference>
<keyword evidence="8" id="KW-1003">Cell membrane</keyword>
<dbReference type="InterPro" id="IPR009019">
    <property type="entry name" value="KH_sf_prok-type"/>
</dbReference>
<feature type="region of interest" description="G3" evidence="9">
    <location>
        <begin position="63"/>
        <end position="66"/>
    </location>
</feature>